<proteinExistence type="predicted"/>
<dbReference type="Proteomes" id="UP000625711">
    <property type="component" value="Unassembled WGS sequence"/>
</dbReference>
<protein>
    <submittedName>
        <fullName evidence="2">Uncharacterized protein</fullName>
    </submittedName>
</protein>
<organism evidence="2 3">
    <name type="scientific">Rhynchophorus ferrugineus</name>
    <name type="common">Red palm weevil</name>
    <name type="synonym">Curculio ferrugineus</name>
    <dbReference type="NCBI Taxonomy" id="354439"/>
    <lineage>
        <taxon>Eukaryota</taxon>
        <taxon>Metazoa</taxon>
        <taxon>Ecdysozoa</taxon>
        <taxon>Arthropoda</taxon>
        <taxon>Hexapoda</taxon>
        <taxon>Insecta</taxon>
        <taxon>Pterygota</taxon>
        <taxon>Neoptera</taxon>
        <taxon>Endopterygota</taxon>
        <taxon>Coleoptera</taxon>
        <taxon>Polyphaga</taxon>
        <taxon>Cucujiformia</taxon>
        <taxon>Curculionidae</taxon>
        <taxon>Dryophthorinae</taxon>
        <taxon>Rhynchophorus</taxon>
    </lineage>
</organism>
<reference evidence="2" key="1">
    <citation type="submission" date="2020-08" db="EMBL/GenBank/DDBJ databases">
        <title>Genome sequencing and assembly of the red palm weevil Rhynchophorus ferrugineus.</title>
        <authorList>
            <person name="Dias G.B."/>
            <person name="Bergman C.M."/>
            <person name="Manee M."/>
        </authorList>
    </citation>
    <scope>NUCLEOTIDE SEQUENCE</scope>
    <source>
        <strain evidence="2">AA-2017</strain>
        <tissue evidence="2">Whole larva</tissue>
    </source>
</reference>
<sequence>MNVKFLIGFSFVALVLGDAQQGPPQLAPQQQQQPTGSLLGVRFSAATDVSRVAYNSPLVSYGASLEEIQLPASPIQPANLKQVPQAGAPEYQQNNLVRNAAGEQVQQVPAESVPVGPQPQFAAAQAQLPANSQFLSVQQYPSNPQFRTAAGAPAQPQQFVINQNLPGPQPQAFSQPQPQAYAQPQPQYQFPVQQAPVAPSPAYPAFASRPNPYSAFVQQYPAQYPVQQPLSALPQPQLPVAPAAYASAPVTSNAYFATGPFAAPQPAAPFATARYNSPPVPVGYPSAPAALVSRVAFNRPGVGFSYGF</sequence>
<dbReference type="EMBL" id="JAACXV010000238">
    <property type="protein sequence ID" value="KAF7281516.1"/>
    <property type="molecule type" value="Genomic_DNA"/>
</dbReference>
<name>A0A834MEI2_RHYFE</name>
<comment type="caution">
    <text evidence="2">The sequence shown here is derived from an EMBL/GenBank/DDBJ whole genome shotgun (WGS) entry which is preliminary data.</text>
</comment>
<gene>
    <name evidence="2" type="ORF">GWI33_004596</name>
</gene>
<evidence type="ECO:0000256" key="1">
    <source>
        <dbReference type="SAM" id="SignalP"/>
    </source>
</evidence>
<accession>A0A834MEI2</accession>
<evidence type="ECO:0000313" key="2">
    <source>
        <dbReference type="EMBL" id="KAF7281516.1"/>
    </source>
</evidence>
<evidence type="ECO:0000313" key="3">
    <source>
        <dbReference type="Proteomes" id="UP000625711"/>
    </source>
</evidence>
<dbReference type="AlphaFoldDB" id="A0A834MEI2"/>
<keyword evidence="3" id="KW-1185">Reference proteome</keyword>
<dbReference type="OrthoDB" id="6784518at2759"/>
<feature type="signal peptide" evidence="1">
    <location>
        <begin position="1"/>
        <end position="17"/>
    </location>
</feature>
<keyword evidence="1" id="KW-0732">Signal</keyword>
<feature type="chain" id="PRO_5032928022" evidence="1">
    <location>
        <begin position="18"/>
        <end position="308"/>
    </location>
</feature>